<dbReference type="Pfam" id="PF23593">
    <property type="entry name" value="HEAT_ATR"/>
    <property type="match status" value="1"/>
</dbReference>
<dbReference type="Gene3D" id="1.10.1070.11">
    <property type="entry name" value="Phosphatidylinositol 3-/4-kinase, catalytic domain"/>
    <property type="match status" value="1"/>
</dbReference>
<evidence type="ECO:0000259" key="9">
    <source>
        <dbReference type="PROSITE" id="PS51189"/>
    </source>
</evidence>
<keyword evidence="3" id="KW-0547">Nucleotide-binding</keyword>
<evidence type="ECO:0000259" key="8">
    <source>
        <dbReference type="PROSITE" id="PS50290"/>
    </source>
</evidence>
<sequence length="945" mass="106468">MFHDALGDWADGETWFGAKKASNSDTLDHWLGLVQCQQRLGKLDEALKNVFEALGKDILPDRDSGCVNELQALGIAAAWRLGKWNHLRKLLELSHVKNPDTLLGSMLLAMSEKHYEEIDKLLVQIWDQLLSVVATASAMSQRMYNTIVQLSLLHDVEAVVKTLRTDMPADKCKVQLEQLLRVWDSRIRPVATSFDHCDLILALHCSMLRIIESTFVAQNEAESLWLVREQGRLVLQAAKALRKARRFHAAMLAALDAERLEQQFAFVEHAKACWALGERHEAIAVLESGIGSHDAASDSSSALGSSGPAADRAPASQDCGADVIVVQNFVLDTKSKAFRPVKARLLLARWVEIVGTKPSQDILAMYTGITEQKPQWEKACFHTARFCDRMTGPIKAYLELAIEYYSKALCCGTKFFHQSMQRMLSLWLGFGVAAQESSISKELATCFDAVNNRMLKLAKALPAYQFLAALPQLLSRIDHTNAKVRMVMDVILTRVFCAYPKQTIWHLMPVKSCSVKSRADHISKFLSKIKEADKLSDELEKLWKFPIRARACTMSLCNDFKALDGMTNLEMIIPLQSSMTVIMPASTETLASHNPFPRDLPTIASFCDQIEVMQSLQRPCKITIKGSDSRDYNMLCKAGDDLNIDSRMMLFFSVIKKLLSRDPDAQKRGLHIGTYAVTPLNEECGLIECVRDTVGLRDILLKLYKAKNIAVDPKSIKKDLERNIPSREETFILEILPKFPPIFHEWFAEKFPEPQQWLSSRQLFSRTTAVMSMVGHIVGLGDRHGGNILLDTQTGAIQHIDFNCIFEKGHHLRIPERVPFRLTQNMVDAFGLGGVEGTFRASCEVTLRVLQDNRDLLMSVLDMFKHDPLREWSSSRGRGVLCSVHTREEQEKANRVLQVVDWKLHGDVDNAKEPPPIKEQVDRLISEATSATNLSRMYIGWIPFL</sequence>
<dbReference type="Proteomes" id="UP001527925">
    <property type="component" value="Unassembled WGS sequence"/>
</dbReference>
<dbReference type="CDD" id="cd00892">
    <property type="entry name" value="PIKKc_ATR"/>
    <property type="match status" value="1"/>
</dbReference>
<dbReference type="EC" id="2.7.11.1" evidence="1"/>
<dbReference type="InterPro" id="IPR003152">
    <property type="entry name" value="FATC_dom"/>
</dbReference>
<keyword evidence="5" id="KW-0067">ATP-binding</keyword>
<dbReference type="Pfam" id="PF00454">
    <property type="entry name" value="PI3_PI4_kinase"/>
    <property type="match status" value="1"/>
</dbReference>
<feature type="domain" description="PI3K/PI4K catalytic" evidence="8">
    <location>
        <begin position="606"/>
        <end position="929"/>
    </location>
</feature>
<evidence type="ECO:0000256" key="7">
    <source>
        <dbReference type="ARBA" id="ARBA00048679"/>
    </source>
</evidence>
<evidence type="ECO:0000256" key="3">
    <source>
        <dbReference type="ARBA" id="ARBA00022741"/>
    </source>
</evidence>
<proteinExistence type="predicted"/>
<comment type="catalytic activity">
    <reaction evidence="7">
        <text>L-seryl-[protein] + ATP = O-phospho-L-seryl-[protein] + ADP + H(+)</text>
        <dbReference type="Rhea" id="RHEA:17989"/>
        <dbReference type="Rhea" id="RHEA-COMP:9863"/>
        <dbReference type="Rhea" id="RHEA-COMP:11604"/>
        <dbReference type="ChEBI" id="CHEBI:15378"/>
        <dbReference type="ChEBI" id="CHEBI:29999"/>
        <dbReference type="ChEBI" id="CHEBI:30616"/>
        <dbReference type="ChEBI" id="CHEBI:83421"/>
        <dbReference type="ChEBI" id="CHEBI:456216"/>
        <dbReference type="EC" id="2.7.11.1"/>
    </reaction>
</comment>
<gene>
    <name evidence="11" type="ORF">HK105_209336</name>
</gene>
<dbReference type="Gene3D" id="3.30.1010.10">
    <property type="entry name" value="Phosphatidylinositol 3-kinase Catalytic Subunit, Chain A, domain 4"/>
    <property type="match status" value="1"/>
</dbReference>
<comment type="catalytic activity">
    <reaction evidence="6">
        <text>L-threonyl-[protein] + ATP = O-phospho-L-threonyl-[protein] + ADP + H(+)</text>
        <dbReference type="Rhea" id="RHEA:46608"/>
        <dbReference type="Rhea" id="RHEA-COMP:11060"/>
        <dbReference type="Rhea" id="RHEA-COMP:11605"/>
        <dbReference type="ChEBI" id="CHEBI:15378"/>
        <dbReference type="ChEBI" id="CHEBI:30013"/>
        <dbReference type="ChEBI" id="CHEBI:30616"/>
        <dbReference type="ChEBI" id="CHEBI:61977"/>
        <dbReference type="ChEBI" id="CHEBI:456216"/>
        <dbReference type="EC" id="2.7.11.1"/>
    </reaction>
</comment>
<dbReference type="InterPro" id="IPR057564">
    <property type="entry name" value="HEAT_ATR"/>
</dbReference>
<evidence type="ECO:0000256" key="4">
    <source>
        <dbReference type="ARBA" id="ARBA00022777"/>
    </source>
</evidence>
<dbReference type="PROSITE" id="PS51190">
    <property type="entry name" value="FATC"/>
    <property type="match status" value="1"/>
</dbReference>
<dbReference type="SMART" id="SM01343">
    <property type="entry name" value="FATC"/>
    <property type="match status" value="1"/>
</dbReference>
<feature type="domain" description="FATC" evidence="10">
    <location>
        <begin position="913"/>
        <end position="945"/>
    </location>
</feature>
<accession>A0ABR4MVA3</accession>
<dbReference type="SMART" id="SM00146">
    <property type="entry name" value="PI3Kc"/>
    <property type="match status" value="1"/>
</dbReference>
<dbReference type="Pfam" id="PF02260">
    <property type="entry name" value="FATC"/>
    <property type="match status" value="1"/>
</dbReference>
<dbReference type="PROSITE" id="PS50290">
    <property type="entry name" value="PI3_4_KINASE_3"/>
    <property type="match status" value="1"/>
</dbReference>
<reference evidence="11 12" key="1">
    <citation type="submission" date="2023-09" db="EMBL/GenBank/DDBJ databases">
        <title>Pangenome analysis of Batrachochytrium dendrobatidis and related Chytrids.</title>
        <authorList>
            <person name="Yacoub M.N."/>
            <person name="Stajich J.E."/>
            <person name="James T.Y."/>
        </authorList>
    </citation>
    <scope>NUCLEOTIDE SEQUENCE [LARGE SCALE GENOMIC DNA]</scope>
    <source>
        <strain evidence="11 12">JEL0888</strain>
    </source>
</reference>
<dbReference type="PANTHER" id="PTHR11139">
    <property type="entry name" value="ATAXIA TELANGIECTASIA MUTATED ATM -RELATED"/>
    <property type="match status" value="1"/>
</dbReference>
<dbReference type="InterPro" id="IPR011009">
    <property type="entry name" value="Kinase-like_dom_sf"/>
</dbReference>
<keyword evidence="4" id="KW-0418">Kinase</keyword>
<dbReference type="InterPro" id="IPR050517">
    <property type="entry name" value="DDR_Repair_Kinase"/>
</dbReference>
<keyword evidence="12" id="KW-1185">Reference proteome</keyword>
<evidence type="ECO:0000313" key="12">
    <source>
        <dbReference type="Proteomes" id="UP001527925"/>
    </source>
</evidence>
<evidence type="ECO:0000256" key="5">
    <source>
        <dbReference type="ARBA" id="ARBA00022840"/>
    </source>
</evidence>
<dbReference type="PROSITE" id="PS51189">
    <property type="entry name" value="FAT"/>
    <property type="match status" value="1"/>
</dbReference>
<evidence type="ECO:0000256" key="1">
    <source>
        <dbReference type="ARBA" id="ARBA00012513"/>
    </source>
</evidence>
<evidence type="ECO:0000256" key="2">
    <source>
        <dbReference type="ARBA" id="ARBA00022679"/>
    </source>
</evidence>
<evidence type="ECO:0000259" key="10">
    <source>
        <dbReference type="PROSITE" id="PS51190"/>
    </source>
</evidence>
<comment type="caution">
    <text evidence="11">The sequence shown here is derived from an EMBL/GenBank/DDBJ whole genome shotgun (WGS) entry which is preliminary data.</text>
</comment>
<dbReference type="PROSITE" id="PS00916">
    <property type="entry name" value="PI3_4_KINASE_2"/>
    <property type="match status" value="1"/>
</dbReference>
<dbReference type="Pfam" id="PF02259">
    <property type="entry name" value="FAT"/>
    <property type="match status" value="1"/>
</dbReference>
<evidence type="ECO:0000313" key="11">
    <source>
        <dbReference type="EMBL" id="KAL2911207.1"/>
    </source>
</evidence>
<organism evidence="11 12">
    <name type="scientific">Polyrhizophydium stewartii</name>
    <dbReference type="NCBI Taxonomy" id="2732419"/>
    <lineage>
        <taxon>Eukaryota</taxon>
        <taxon>Fungi</taxon>
        <taxon>Fungi incertae sedis</taxon>
        <taxon>Chytridiomycota</taxon>
        <taxon>Chytridiomycota incertae sedis</taxon>
        <taxon>Chytridiomycetes</taxon>
        <taxon>Rhizophydiales</taxon>
        <taxon>Rhizophydiales incertae sedis</taxon>
        <taxon>Polyrhizophydium</taxon>
    </lineage>
</organism>
<dbReference type="InterPro" id="IPR018936">
    <property type="entry name" value="PI3/4_kinase_CS"/>
</dbReference>
<keyword evidence="2" id="KW-0808">Transferase</keyword>
<protein>
    <recommendedName>
        <fullName evidence="1">non-specific serine/threonine protein kinase</fullName>
        <ecNumber evidence="1">2.7.11.1</ecNumber>
    </recommendedName>
</protein>
<name>A0ABR4MVA3_9FUNG</name>
<dbReference type="InterPro" id="IPR000403">
    <property type="entry name" value="PI3/4_kinase_cat_dom"/>
</dbReference>
<dbReference type="InterPro" id="IPR003151">
    <property type="entry name" value="PIK-rel_kinase_FAT"/>
</dbReference>
<evidence type="ECO:0000256" key="6">
    <source>
        <dbReference type="ARBA" id="ARBA00047899"/>
    </source>
</evidence>
<dbReference type="SUPFAM" id="SSF56112">
    <property type="entry name" value="Protein kinase-like (PK-like)"/>
    <property type="match status" value="1"/>
</dbReference>
<dbReference type="InterPro" id="IPR036940">
    <property type="entry name" value="PI3/4_kinase_cat_sf"/>
</dbReference>
<dbReference type="InterPro" id="IPR014009">
    <property type="entry name" value="PIK_FAT"/>
</dbReference>
<feature type="domain" description="FAT" evidence="9">
    <location>
        <begin position="1"/>
        <end position="513"/>
    </location>
</feature>
<dbReference type="PANTHER" id="PTHR11139:SF125">
    <property type="entry name" value="SERINE_THREONINE-PROTEIN KINASE MEC1"/>
    <property type="match status" value="1"/>
</dbReference>
<dbReference type="EMBL" id="JADGIZ020000138">
    <property type="protein sequence ID" value="KAL2911207.1"/>
    <property type="molecule type" value="Genomic_DNA"/>
</dbReference>